<evidence type="ECO:0000313" key="4">
    <source>
        <dbReference type="Proteomes" id="UP000243096"/>
    </source>
</evidence>
<evidence type="ECO:0000313" key="3">
    <source>
        <dbReference type="EMBL" id="PPB84413.1"/>
    </source>
</evidence>
<dbReference type="GO" id="GO:0000160">
    <property type="term" value="P:phosphorelay signal transduction system"/>
    <property type="evidence" value="ECO:0007669"/>
    <property type="project" value="InterPro"/>
</dbReference>
<dbReference type="InterPro" id="IPR011006">
    <property type="entry name" value="CheY-like_superfamily"/>
</dbReference>
<dbReference type="AlphaFoldDB" id="A0A2P5KCH1"/>
<evidence type="ECO:0000256" key="1">
    <source>
        <dbReference type="PROSITE-ProRule" id="PRU00169"/>
    </source>
</evidence>
<keyword evidence="1" id="KW-0597">Phosphoprotein</keyword>
<dbReference type="PROSITE" id="PS50110">
    <property type="entry name" value="RESPONSE_REGULATORY"/>
    <property type="match status" value="1"/>
</dbReference>
<comment type="caution">
    <text evidence="3">The sequence shown here is derived from an EMBL/GenBank/DDBJ whole genome shotgun (WGS) entry which is preliminary data.</text>
</comment>
<protein>
    <submittedName>
        <fullName evidence="3">Response regulator receiver domain-containing protein</fullName>
    </submittedName>
</protein>
<accession>A0A2P5KCH1</accession>
<dbReference type="InterPro" id="IPR001789">
    <property type="entry name" value="Sig_transdc_resp-reg_receiver"/>
</dbReference>
<keyword evidence="4" id="KW-1185">Reference proteome</keyword>
<name>A0A2P5KCH1_9BURK</name>
<dbReference type="Pfam" id="PF00072">
    <property type="entry name" value="Response_reg"/>
    <property type="match status" value="1"/>
</dbReference>
<dbReference type="CDD" id="cd00156">
    <property type="entry name" value="REC"/>
    <property type="match status" value="1"/>
</dbReference>
<feature type="modified residue" description="4-aspartylphosphate" evidence="1">
    <location>
        <position position="50"/>
    </location>
</feature>
<dbReference type="SUPFAM" id="SSF52172">
    <property type="entry name" value="CheY-like"/>
    <property type="match status" value="1"/>
</dbReference>
<dbReference type="EMBL" id="PRDW01000003">
    <property type="protein sequence ID" value="PPB84413.1"/>
    <property type="molecule type" value="Genomic_DNA"/>
</dbReference>
<dbReference type="Gene3D" id="3.40.50.2300">
    <property type="match status" value="1"/>
</dbReference>
<feature type="domain" description="Response regulatory" evidence="2">
    <location>
        <begin position="1"/>
        <end position="74"/>
    </location>
</feature>
<dbReference type="Proteomes" id="UP000243096">
    <property type="component" value="Unassembled WGS sequence"/>
</dbReference>
<gene>
    <name evidence="3" type="ORF">B0O95_103103</name>
</gene>
<reference evidence="3 4" key="1">
    <citation type="submission" date="2018-01" db="EMBL/GenBank/DDBJ databases">
        <title>Genomic Encyclopedia of Type Strains, Phase III (KMG-III): the genomes of soil and plant-associated and newly described type strains.</title>
        <authorList>
            <person name="Whitman W."/>
        </authorList>
    </citation>
    <scope>NUCLEOTIDE SEQUENCE [LARGE SCALE GENOMIC DNA]</scope>
    <source>
        <strain evidence="3 4">HKI456</strain>
    </source>
</reference>
<evidence type="ECO:0000259" key="2">
    <source>
        <dbReference type="PROSITE" id="PS50110"/>
    </source>
</evidence>
<organism evidence="3 4">
    <name type="scientific">Mycetohabitans endofungorum</name>
    <dbReference type="NCBI Taxonomy" id="417203"/>
    <lineage>
        <taxon>Bacteria</taxon>
        <taxon>Pseudomonadati</taxon>
        <taxon>Pseudomonadota</taxon>
        <taxon>Betaproteobacteria</taxon>
        <taxon>Burkholderiales</taxon>
        <taxon>Burkholderiaceae</taxon>
        <taxon>Mycetohabitans</taxon>
    </lineage>
</organism>
<proteinExistence type="predicted"/>
<sequence length="74" mass="8219">MISVLDDGPSQAECICQTLSKAGHMCHSFSEGKAFVHPLLRQTFDLLVLDWNVSDMPGDEVLRWARQSLPPCCS</sequence>